<proteinExistence type="predicted"/>
<keyword evidence="1" id="KW-0812">Transmembrane</keyword>
<accession>A0A1S1YSV3</accession>
<dbReference type="RefSeq" id="WP_044226289.1">
    <property type="nucleotide sequence ID" value="NZ_JRYR02000002.1"/>
</dbReference>
<organism evidence="2 3">
    <name type="scientific">Flammeovirga pacifica</name>
    <dbReference type="NCBI Taxonomy" id="915059"/>
    <lineage>
        <taxon>Bacteria</taxon>
        <taxon>Pseudomonadati</taxon>
        <taxon>Bacteroidota</taxon>
        <taxon>Cytophagia</taxon>
        <taxon>Cytophagales</taxon>
        <taxon>Flammeovirgaceae</taxon>
        <taxon>Flammeovirga</taxon>
    </lineage>
</organism>
<keyword evidence="1" id="KW-0472">Membrane</keyword>
<sequence length="137" mass="16230">MKRIKFYKVNPLFQSVIYGVAMLFVFIGGNFIQTDFPEYLNNIFMVLGFVILMTYQMKLLFWKNYVETTKNGILIKVNTKKGIRFLYKQIQSSNLSNNTLSITMVNGHDWDFDMTDINRTDVQELHYLIMHHTIENL</sequence>
<keyword evidence="3" id="KW-1185">Reference proteome</keyword>
<evidence type="ECO:0000313" key="2">
    <source>
        <dbReference type="EMBL" id="OHX64107.1"/>
    </source>
</evidence>
<dbReference type="AlphaFoldDB" id="A0A1S1YSV3"/>
<name>A0A1S1YSV3_FLAPC</name>
<evidence type="ECO:0000256" key="1">
    <source>
        <dbReference type="SAM" id="Phobius"/>
    </source>
</evidence>
<dbReference type="OrthoDB" id="980205at2"/>
<feature type="transmembrane region" description="Helical" evidence="1">
    <location>
        <begin position="39"/>
        <end position="55"/>
    </location>
</feature>
<dbReference type="Proteomes" id="UP000179797">
    <property type="component" value="Unassembled WGS sequence"/>
</dbReference>
<evidence type="ECO:0000313" key="3">
    <source>
        <dbReference type="Proteomes" id="UP000179797"/>
    </source>
</evidence>
<reference evidence="2 3" key="1">
    <citation type="journal article" date="2012" name="Int. J. Syst. Evol. Microbiol.">
        <title>Flammeovirga pacifica sp. nov., isolated from deep-sea sediment.</title>
        <authorList>
            <person name="Xu H."/>
            <person name="Fu Y."/>
            <person name="Yang N."/>
            <person name="Ding Z."/>
            <person name="Lai Q."/>
            <person name="Zeng R."/>
        </authorList>
    </citation>
    <scope>NUCLEOTIDE SEQUENCE [LARGE SCALE GENOMIC DNA]</scope>
    <source>
        <strain evidence="3">DSM 24597 / LMG 26175 / WPAGA1</strain>
    </source>
</reference>
<protein>
    <submittedName>
        <fullName evidence="2">Uncharacterized protein</fullName>
    </submittedName>
</protein>
<keyword evidence="1" id="KW-1133">Transmembrane helix</keyword>
<comment type="caution">
    <text evidence="2">The sequence shown here is derived from an EMBL/GenBank/DDBJ whole genome shotgun (WGS) entry which is preliminary data.</text>
</comment>
<feature type="transmembrane region" description="Helical" evidence="1">
    <location>
        <begin position="12"/>
        <end position="33"/>
    </location>
</feature>
<dbReference type="EMBL" id="JRYR02000002">
    <property type="protein sequence ID" value="OHX64107.1"/>
    <property type="molecule type" value="Genomic_DNA"/>
</dbReference>
<gene>
    <name evidence="2" type="ORF">NH26_21105</name>
</gene>